<evidence type="ECO:0000256" key="1">
    <source>
        <dbReference type="ARBA" id="ARBA00004651"/>
    </source>
</evidence>
<evidence type="ECO:0000256" key="6">
    <source>
        <dbReference type="ARBA" id="ARBA00023136"/>
    </source>
</evidence>
<keyword evidence="3" id="KW-1003">Cell membrane</keyword>
<evidence type="ECO:0000256" key="5">
    <source>
        <dbReference type="ARBA" id="ARBA00022989"/>
    </source>
</evidence>
<comment type="subcellular location">
    <subcellularLocation>
        <location evidence="1">Cell membrane</location>
        <topology evidence="1">Multi-pass membrane protein</topology>
    </subcellularLocation>
</comment>
<dbReference type="InterPro" id="IPR049177">
    <property type="entry name" value="MgtC_SapB_SrpB_YhiD_N"/>
</dbReference>
<feature type="transmembrane region" description="Helical" evidence="7">
    <location>
        <begin position="121"/>
        <end position="139"/>
    </location>
</feature>
<dbReference type="Pfam" id="PF02308">
    <property type="entry name" value="MgtC"/>
    <property type="match status" value="1"/>
</dbReference>
<keyword evidence="4 7" id="KW-0812">Transmembrane</keyword>
<keyword evidence="10" id="KW-1185">Reference proteome</keyword>
<feature type="transmembrane region" description="Helical" evidence="7">
    <location>
        <begin position="70"/>
        <end position="87"/>
    </location>
</feature>
<organism evidence="9 10">
    <name type="scientific">Paenibacillus gansuensis</name>
    <dbReference type="NCBI Taxonomy" id="306542"/>
    <lineage>
        <taxon>Bacteria</taxon>
        <taxon>Bacillati</taxon>
        <taxon>Bacillota</taxon>
        <taxon>Bacilli</taxon>
        <taxon>Bacillales</taxon>
        <taxon>Paenibacillaceae</taxon>
        <taxon>Paenibacillus</taxon>
    </lineage>
</organism>
<protein>
    <submittedName>
        <fullName evidence="9">MgtC/SapB family protein</fullName>
    </submittedName>
</protein>
<feature type="transmembrane region" description="Helical" evidence="7">
    <location>
        <begin position="6"/>
        <end position="23"/>
    </location>
</feature>
<comment type="similarity">
    <text evidence="2">Belongs to the MgtC/SapB family.</text>
</comment>
<gene>
    <name evidence="9" type="ORF">ACFSUF_08760</name>
</gene>
<reference evidence="10" key="1">
    <citation type="journal article" date="2019" name="Int. J. Syst. Evol. Microbiol.">
        <title>The Global Catalogue of Microorganisms (GCM) 10K type strain sequencing project: providing services to taxonomists for standard genome sequencing and annotation.</title>
        <authorList>
            <consortium name="The Broad Institute Genomics Platform"/>
            <consortium name="The Broad Institute Genome Sequencing Center for Infectious Disease"/>
            <person name="Wu L."/>
            <person name="Ma J."/>
        </authorList>
    </citation>
    <scope>NUCLEOTIDE SEQUENCE [LARGE SCALE GENOMIC DNA]</scope>
    <source>
        <strain evidence="10">KCTC 3950</strain>
    </source>
</reference>
<proteinExistence type="inferred from homology"/>
<evidence type="ECO:0000256" key="7">
    <source>
        <dbReference type="SAM" id="Phobius"/>
    </source>
</evidence>
<dbReference type="PRINTS" id="PR01837">
    <property type="entry name" value="MGTCSAPBPROT"/>
</dbReference>
<dbReference type="InterPro" id="IPR003416">
    <property type="entry name" value="MgtC/SapB/SrpB/YhiD_fam"/>
</dbReference>
<dbReference type="PANTHER" id="PTHR33778">
    <property type="entry name" value="PROTEIN MGTC"/>
    <property type="match status" value="1"/>
</dbReference>
<dbReference type="Proteomes" id="UP001597541">
    <property type="component" value="Unassembled WGS sequence"/>
</dbReference>
<feature type="domain" description="MgtC/SapB/SrpB/YhiD N-terminal" evidence="8">
    <location>
        <begin position="11"/>
        <end position="138"/>
    </location>
</feature>
<evidence type="ECO:0000256" key="4">
    <source>
        <dbReference type="ARBA" id="ARBA00022692"/>
    </source>
</evidence>
<sequence length="229" mass="25364">MDLNLDFVFKLSFALLVGLLIGIDRQLKHKPLGLKTCMILCIASCLVTIVSVDSMKYLKHPVINNDPMRLAAQIVSGVGFLGAGVILRRGHDVISGLTSAAMIWSASGLGIAIGAGFYIEAFYTVCLLIFAVNVLPWILRKVGFMRMHHRDIYVKVTLEPNQKLSDILTSIHGTEGLGIIKTLKVKDIESGLQQMEITLSSPPHVKFATDVYYVIKKMEHVRHVEVEHL</sequence>
<evidence type="ECO:0000313" key="9">
    <source>
        <dbReference type="EMBL" id="MFD2612511.1"/>
    </source>
</evidence>
<evidence type="ECO:0000259" key="8">
    <source>
        <dbReference type="Pfam" id="PF02308"/>
    </source>
</evidence>
<name>A0ABW5PCB7_9BACL</name>
<keyword evidence="6 7" id="KW-0472">Membrane</keyword>
<dbReference type="PANTHER" id="PTHR33778:SF4">
    <property type="entry name" value="PROTEIN SAPB"/>
    <property type="match status" value="1"/>
</dbReference>
<accession>A0ABW5PCB7</accession>
<comment type="caution">
    <text evidence="9">The sequence shown here is derived from an EMBL/GenBank/DDBJ whole genome shotgun (WGS) entry which is preliminary data.</text>
</comment>
<evidence type="ECO:0000256" key="2">
    <source>
        <dbReference type="ARBA" id="ARBA00009298"/>
    </source>
</evidence>
<feature type="transmembrane region" description="Helical" evidence="7">
    <location>
        <begin position="94"/>
        <end position="115"/>
    </location>
</feature>
<dbReference type="RefSeq" id="WP_377602134.1">
    <property type="nucleotide sequence ID" value="NZ_JBHUME010000007.1"/>
</dbReference>
<evidence type="ECO:0000256" key="3">
    <source>
        <dbReference type="ARBA" id="ARBA00022475"/>
    </source>
</evidence>
<keyword evidence="5 7" id="KW-1133">Transmembrane helix</keyword>
<evidence type="ECO:0000313" key="10">
    <source>
        <dbReference type="Proteomes" id="UP001597541"/>
    </source>
</evidence>
<feature type="transmembrane region" description="Helical" evidence="7">
    <location>
        <begin position="32"/>
        <end position="50"/>
    </location>
</feature>
<dbReference type="EMBL" id="JBHUME010000007">
    <property type="protein sequence ID" value="MFD2612511.1"/>
    <property type="molecule type" value="Genomic_DNA"/>
</dbReference>